<dbReference type="Gene3D" id="3.40.50.720">
    <property type="entry name" value="NAD(P)-binding Rossmann-like Domain"/>
    <property type="match status" value="1"/>
</dbReference>
<sequence length="322" mass="35045">MMPTVDKATGEPRPITLGHEFCGRLKSVPEGSKLKVGQAVMVDPHCICRQCITCSSGNDQMCQKLAFLGGNNKLGGGLSEFVAVEEVHCLPLPDNVSLEYAAVIEPLVVCHHAAKAAGIPLKGLNVLILGGGPVGSALISILRAHEVGKIFLSEPTETRREQNKESVDRIIDPRTEKVGNICRESTGGKGVDVVFDCAGVQVALEAGFDAIRHSGVFVNIAVWEKPVSFAIDVGDSHADCVSQIQIQFMVFFFKEINIRSSCCYNEVDFKEVMDLMAKGAFKGYERMVTSRISLEDTQAKGFEELINHKDDQIKILISPKVR</sequence>
<keyword evidence="5" id="KW-0560">Oxidoreductase</keyword>
<evidence type="ECO:0000313" key="9">
    <source>
        <dbReference type="Proteomes" id="UP001172673"/>
    </source>
</evidence>
<name>A0AA38XDD7_9EURO</name>
<dbReference type="SUPFAM" id="SSF50129">
    <property type="entry name" value="GroES-like"/>
    <property type="match status" value="1"/>
</dbReference>
<dbReference type="InterPro" id="IPR011032">
    <property type="entry name" value="GroES-like_sf"/>
</dbReference>
<comment type="similarity">
    <text evidence="2">Belongs to the zinc-containing alcohol dehydrogenase family.</text>
</comment>
<evidence type="ECO:0000256" key="5">
    <source>
        <dbReference type="ARBA" id="ARBA00023002"/>
    </source>
</evidence>
<keyword evidence="4" id="KW-0862">Zinc</keyword>
<protein>
    <submittedName>
        <fullName evidence="8">Diacetyl reductase [(R)-acetoin forming] 2</fullName>
    </submittedName>
</protein>
<evidence type="ECO:0000256" key="1">
    <source>
        <dbReference type="ARBA" id="ARBA00001947"/>
    </source>
</evidence>
<gene>
    <name evidence="8" type="primary">BDH2</name>
    <name evidence="8" type="ORF">H2200_004474</name>
</gene>
<dbReference type="AlphaFoldDB" id="A0AA38XDD7"/>
<evidence type="ECO:0000313" key="8">
    <source>
        <dbReference type="EMBL" id="KAJ9611290.1"/>
    </source>
</evidence>
<dbReference type="GO" id="GO:0034079">
    <property type="term" value="P:butanediol biosynthetic process"/>
    <property type="evidence" value="ECO:0007669"/>
    <property type="project" value="TreeGrafter"/>
</dbReference>
<dbReference type="Proteomes" id="UP001172673">
    <property type="component" value="Unassembled WGS sequence"/>
</dbReference>
<dbReference type="InterPro" id="IPR036291">
    <property type="entry name" value="NAD(P)-bd_dom_sf"/>
</dbReference>
<dbReference type="Pfam" id="PF08240">
    <property type="entry name" value="ADH_N"/>
    <property type="match status" value="1"/>
</dbReference>
<dbReference type="InterPro" id="IPR013149">
    <property type="entry name" value="ADH-like_C"/>
</dbReference>
<feature type="domain" description="Alcohol dehydrogenase-like N-terminal" evidence="7">
    <location>
        <begin position="10"/>
        <end position="94"/>
    </location>
</feature>
<dbReference type="EMBL" id="JAPDRK010000006">
    <property type="protein sequence ID" value="KAJ9611290.1"/>
    <property type="molecule type" value="Genomic_DNA"/>
</dbReference>
<keyword evidence="3" id="KW-0479">Metal-binding</keyword>
<dbReference type="PANTHER" id="PTHR43161:SF23">
    <property type="entry name" value="(R,R)-BUTANEDIOL DEHYDROGENASE-RELATED"/>
    <property type="match status" value="1"/>
</dbReference>
<dbReference type="GO" id="GO:0000721">
    <property type="term" value="F:(R,R)-butanediol dehydrogenase activity"/>
    <property type="evidence" value="ECO:0007669"/>
    <property type="project" value="TreeGrafter"/>
</dbReference>
<dbReference type="Gene3D" id="3.90.180.10">
    <property type="entry name" value="Medium-chain alcohol dehydrogenases, catalytic domain"/>
    <property type="match status" value="1"/>
</dbReference>
<accession>A0AA38XDD7</accession>
<dbReference type="PANTHER" id="PTHR43161">
    <property type="entry name" value="SORBITOL DEHYDROGENASE"/>
    <property type="match status" value="1"/>
</dbReference>
<evidence type="ECO:0000256" key="3">
    <source>
        <dbReference type="ARBA" id="ARBA00022723"/>
    </source>
</evidence>
<organism evidence="8 9">
    <name type="scientific">Cladophialophora chaetospira</name>
    <dbReference type="NCBI Taxonomy" id="386627"/>
    <lineage>
        <taxon>Eukaryota</taxon>
        <taxon>Fungi</taxon>
        <taxon>Dikarya</taxon>
        <taxon>Ascomycota</taxon>
        <taxon>Pezizomycotina</taxon>
        <taxon>Eurotiomycetes</taxon>
        <taxon>Chaetothyriomycetidae</taxon>
        <taxon>Chaetothyriales</taxon>
        <taxon>Herpotrichiellaceae</taxon>
        <taxon>Cladophialophora</taxon>
    </lineage>
</organism>
<proteinExistence type="inferred from homology"/>
<evidence type="ECO:0000256" key="2">
    <source>
        <dbReference type="ARBA" id="ARBA00008072"/>
    </source>
</evidence>
<dbReference type="SUPFAM" id="SSF51735">
    <property type="entry name" value="NAD(P)-binding Rossmann-fold domains"/>
    <property type="match status" value="1"/>
</dbReference>
<dbReference type="Pfam" id="PF00107">
    <property type="entry name" value="ADH_zinc_N"/>
    <property type="match status" value="1"/>
</dbReference>
<evidence type="ECO:0000259" key="7">
    <source>
        <dbReference type="Pfam" id="PF08240"/>
    </source>
</evidence>
<dbReference type="InterPro" id="IPR013154">
    <property type="entry name" value="ADH-like_N"/>
</dbReference>
<comment type="cofactor">
    <cofactor evidence="1">
        <name>Zn(2+)</name>
        <dbReference type="ChEBI" id="CHEBI:29105"/>
    </cofactor>
</comment>
<feature type="domain" description="Alcohol dehydrogenase-like C-terminal" evidence="6">
    <location>
        <begin position="133"/>
        <end position="277"/>
    </location>
</feature>
<dbReference type="GO" id="GO:0046872">
    <property type="term" value="F:metal ion binding"/>
    <property type="evidence" value="ECO:0007669"/>
    <property type="project" value="UniProtKB-KW"/>
</dbReference>
<comment type="caution">
    <text evidence="8">The sequence shown here is derived from an EMBL/GenBank/DDBJ whole genome shotgun (WGS) entry which is preliminary data.</text>
</comment>
<evidence type="ECO:0000256" key="4">
    <source>
        <dbReference type="ARBA" id="ARBA00022833"/>
    </source>
</evidence>
<dbReference type="GO" id="GO:0005737">
    <property type="term" value="C:cytoplasm"/>
    <property type="evidence" value="ECO:0007669"/>
    <property type="project" value="TreeGrafter"/>
</dbReference>
<keyword evidence="9" id="KW-1185">Reference proteome</keyword>
<reference evidence="8" key="1">
    <citation type="submission" date="2022-10" db="EMBL/GenBank/DDBJ databases">
        <title>Culturing micro-colonial fungi from biological soil crusts in the Mojave desert and describing Neophaeococcomyces mojavensis, and introducing the new genera and species Taxawa tesnikishii.</title>
        <authorList>
            <person name="Kurbessoian T."/>
            <person name="Stajich J.E."/>
        </authorList>
    </citation>
    <scope>NUCLEOTIDE SEQUENCE</scope>
    <source>
        <strain evidence="8">TK_41</strain>
    </source>
</reference>
<evidence type="ECO:0000259" key="6">
    <source>
        <dbReference type="Pfam" id="PF00107"/>
    </source>
</evidence>